<reference evidence="2 3" key="1">
    <citation type="submission" date="2018-10" db="EMBL/GenBank/DDBJ databases">
        <title>Fifty Aureobasidium pullulans genomes reveal a recombining polyextremotolerant generalist.</title>
        <authorList>
            <person name="Gostincar C."/>
            <person name="Turk M."/>
            <person name="Zajc J."/>
            <person name="Gunde-Cimerman N."/>
        </authorList>
    </citation>
    <scope>NUCLEOTIDE SEQUENCE [LARGE SCALE GENOMIC DNA]</scope>
    <source>
        <strain evidence="2 3">EXF-6604</strain>
    </source>
</reference>
<name>A0A4S9K9R5_AURPU</name>
<gene>
    <name evidence="2" type="ORF">D6D01_08853</name>
</gene>
<organism evidence="2 3">
    <name type="scientific">Aureobasidium pullulans</name>
    <name type="common">Black yeast</name>
    <name type="synonym">Pullularia pullulans</name>
    <dbReference type="NCBI Taxonomy" id="5580"/>
    <lineage>
        <taxon>Eukaryota</taxon>
        <taxon>Fungi</taxon>
        <taxon>Dikarya</taxon>
        <taxon>Ascomycota</taxon>
        <taxon>Pezizomycotina</taxon>
        <taxon>Dothideomycetes</taxon>
        <taxon>Dothideomycetidae</taxon>
        <taxon>Dothideales</taxon>
        <taxon>Saccotheciaceae</taxon>
        <taxon>Aureobasidium</taxon>
    </lineage>
</organism>
<dbReference type="EMBL" id="QZBD01000540">
    <property type="protein sequence ID" value="THY11609.1"/>
    <property type="molecule type" value="Genomic_DNA"/>
</dbReference>
<proteinExistence type="predicted"/>
<feature type="region of interest" description="Disordered" evidence="1">
    <location>
        <begin position="1"/>
        <end position="25"/>
    </location>
</feature>
<evidence type="ECO:0000313" key="2">
    <source>
        <dbReference type="EMBL" id="THY11609.1"/>
    </source>
</evidence>
<dbReference type="AlphaFoldDB" id="A0A4S9K9R5"/>
<protein>
    <submittedName>
        <fullName evidence="2">Uncharacterized protein</fullName>
    </submittedName>
</protein>
<evidence type="ECO:0000256" key="1">
    <source>
        <dbReference type="SAM" id="MobiDB-lite"/>
    </source>
</evidence>
<accession>A0A4S9K9R5</accession>
<sequence length="429" mass="48093">MGDFEHIFDHSSSPDGYGDDYDPDGDCSVHHNDDYRHLAPRADDSEPCSTQAFSHPHELAEHDEIMRPGSLADSTQSHVRVATESSEEWLKVDLIHVMSKDPVLKSIFRQVDDRFGELSLTTFIKLFFAKFARIHDMKKDAIGNVEMVLDLSALEIDVAKCIINEADAPARKAIKALRTLGRAYPKVIKNASTRLNQLILASEAQVPNVYKRSRIDELGFQSRSLFRVFIITHLNLIGGKPAAFEAKVKGLDTAYHKFLEILPGVVQIARCKQRSRRGYATNTSINQGSWLYQFASELSSLDPAREQWTALNDTTYEGLKETKEKETVFLIHESDQAIPLAIEAKVLTKPFYWNTWDQVTTPVLTNHGPVTVPPPDFLPPCSPAKPLYPDLVLLPDVASVEPYNKISLPNRKRPAPEYLGNGKGCKKQG</sequence>
<evidence type="ECO:0000313" key="3">
    <source>
        <dbReference type="Proteomes" id="UP000306584"/>
    </source>
</evidence>
<dbReference type="Proteomes" id="UP000306584">
    <property type="component" value="Unassembled WGS sequence"/>
</dbReference>
<comment type="caution">
    <text evidence="2">The sequence shown here is derived from an EMBL/GenBank/DDBJ whole genome shotgun (WGS) entry which is preliminary data.</text>
</comment>